<dbReference type="PANTHER" id="PTHR43400">
    <property type="entry name" value="FUMARATE REDUCTASE"/>
    <property type="match status" value="1"/>
</dbReference>
<dbReference type="EC" id="1.3.99.33" evidence="4"/>
<dbReference type="Pfam" id="PF00890">
    <property type="entry name" value="FAD_binding_2"/>
    <property type="match status" value="1"/>
</dbReference>
<evidence type="ECO:0000256" key="5">
    <source>
        <dbReference type="ARBA" id="ARBA00015872"/>
    </source>
</evidence>
<organism evidence="12 13">
    <name type="scientific">Adlercreutzia mucosicola</name>
    <dbReference type="NCBI Taxonomy" id="580026"/>
    <lineage>
        <taxon>Bacteria</taxon>
        <taxon>Bacillati</taxon>
        <taxon>Actinomycetota</taxon>
        <taxon>Coriobacteriia</taxon>
        <taxon>Eggerthellales</taxon>
        <taxon>Eggerthellaceae</taxon>
        <taxon>Adlercreutzia</taxon>
    </lineage>
</organism>
<dbReference type="Gene3D" id="3.90.1010.20">
    <property type="match status" value="1"/>
</dbReference>
<reference evidence="12 13" key="1">
    <citation type="submission" date="2019-12" db="EMBL/GenBank/DDBJ databases">
        <title>Microbes associate with the intestines of laboratory mice.</title>
        <authorList>
            <person name="Navarre W."/>
            <person name="Wong E."/>
        </authorList>
    </citation>
    <scope>NUCLEOTIDE SEQUENCE [LARGE SCALE GENOMIC DNA]</scope>
    <source>
        <strain evidence="12 13">NM66_B29</strain>
    </source>
</reference>
<evidence type="ECO:0000256" key="4">
    <source>
        <dbReference type="ARBA" id="ARBA00013137"/>
    </source>
</evidence>
<dbReference type="Gene3D" id="3.90.700.10">
    <property type="entry name" value="Succinate dehydrogenase/fumarate reductase flavoprotein, catalytic domain"/>
    <property type="match status" value="1"/>
</dbReference>
<dbReference type="PROSITE" id="PS51318">
    <property type="entry name" value="TAT"/>
    <property type="match status" value="1"/>
</dbReference>
<dbReference type="GO" id="GO:0010181">
    <property type="term" value="F:FMN binding"/>
    <property type="evidence" value="ECO:0007669"/>
    <property type="project" value="InterPro"/>
</dbReference>
<dbReference type="InterPro" id="IPR050315">
    <property type="entry name" value="FAD-oxidoreductase_2"/>
</dbReference>
<feature type="domain" description="FMN-binding" evidence="11">
    <location>
        <begin position="76"/>
        <end position="150"/>
    </location>
</feature>
<sequence>MTEQFALNRRSFLKGAGVAGALGAAAVLGVGCTQPSKADESLAETGNAEAPLSPAESTPAAFSEPTDGKFVTKTIGHEGYVYVETTMAGGKIANCQVINHDETIGIGSLACTMFPAKIVESQSVKVDAVSGATTTCMAIAQAVMEGIENSGHAVSDFQAEIAAPSGGTAQTAEVDVAIMGAGTAGLIAATRLLEKGKTVLVIEKQDIPGGSMSMTYSGVAAAESELQKNYSLGRFDDTPFINLEAMMELLGTMVDPQFDRFNGAMPYDRALYETSGKLVDWMNSIGVGFYTMGVNAAYGATPYMAPGCYEGGCGYAMQFFVDRIGALGGKIVYGTTVTELTADGNGAITGLKAEGKDGSTWDVTAKAVLLASGGFAANPDMVAEYYPDYASFSFNCCPASTGDGIVLGQKAGAAIECMGRTLGSYLSTTAQAGSRMEIAFIHQTSPGIMVNAQGDQFDNIISGNHGAMTRGLLNPDNGGKFFYITDESGAIGAMNSLTWGFDTYKSLFDRGDMVHYGSVEEAAEALGLPNLAQTIEKHNAHALAGEEDEFGRKNLPFLDFHDGIWVCASEPTPYLTTGGLAIDTACHVLTESGEPIANLYAAGDVCGSVEEKDGKNYGMGFDAAMNYGYIAAETITAAIA</sequence>
<evidence type="ECO:0000256" key="6">
    <source>
        <dbReference type="ARBA" id="ARBA00022630"/>
    </source>
</evidence>
<evidence type="ECO:0000313" key="12">
    <source>
        <dbReference type="EMBL" id="MVX60671.1"/>
    </source>
</evidence>
<evidence type="ECO:0000256" key="3">
    <source>
        <dbReference type="ARBA" id="ARBA00008040"/>
    </source>
</evidence>
<comment type="caution">
    <text evidence="12">The sequence shown here is derived from an EMBL/GenBank/DDBJ whole genome shotgun (WGS) entry which is preliminary data.</text>
</comment>
<comment type="catalytic activity">
    <reaction evidence="9">
        <text>dihydrourocanate + A = urocanate + AH2</text>
        <dbReference type="Rhea" id="RHEA:36059"/>
        <dbReference type="ChEBI" id="CHEBI:13193"/>
        <dbReference type="ChEBI" id="CHEBI:17499"/>
        <dbReference type="ChEBI" id="CHEBI:27247"/>
        <dbReference type="ChEBI" id="CHEBI:72991"/>
        <dbReference type="EC" id="1.3.99.33"/>
    </reaction>
</comment>
<dbReference type="GO" id="GO:0016020">
    <property type="term" value="C:membrane"/>
    <property type="evidence" value="ECO:0007669"/>
    <property type="project" value="InterPro"/>
</dbReference>
<dbReference type="InterPro" id="IPR036188">
    <property type="entry name" value="FAD/NAD-bd_sf"/>
</dbReference>
<evidence type="ECO:0000259" key="11">
    <source>
        <dbReference type="SMART" id="SM00900"/>
    </source>
</evidence>
<dbReference type="SUPFAM" id="SSF56425">
    <property type="entry name" value="Succinate dehydrogenase/fumarate reductase flavoprotein, catalytic domain"/>
    <property type="match status" value="1"/>
</dbReference>
<evidence type="ECO:0000256" key="8">
    <source>
        <dbReference type="ARBA" id="ARBA00023002"/>
    </source>
</evidence>
<dbReference type="RefSeq" id="WP_160345293.1">
    <property type="nucleotide sequence ID" value="NZ_WSRR01000006.1"/>
</dbReference>
<keyword evidence="7" id="KW-0274">FAD</keyword>
<comment type="cofactor">
    <cofactor evidence="2">
        <name>FAD</name>
        <dbReference type="ChEBI" id="CHEBI:57692"/>
    </cofactor>
</comment>
<dbReference type="InterPro" id="IPR027477">
    <property type="entry name" value="Succ_DH/fumarate_Rdtase_cat_sf"/>
</dbReference>
<keyword evidence="6" id="KW-0285">Flavoprotein</keyword>
<dbReference type="InterPro" id="IPR006311">
    <property type="entry name" value="TAT_signal"/>
</dbReference>
<dbReference type="InterPro" id="IPR003953">
    <property type="entry name" value="FAD-dep_OxRdtase_2_FAD-bd"/>
</dbReference>
<comment type="similarity">
    <text evidence="3">Belongs to the FAD-dependent oxidoreductase 2 family. FRD/SDH subfamily.</text>
</comment>
<evidence type="ECO:0000256" key="1">
    <source>
        <dbReference type="ARBA" id="ARBA00001917"/>
    </source>
</evidence>
<keyword evidence="8" id="KW-0560">Oxidoreductase</keyword>
<feature type="region of interest" description="Disordered" evidence="10">
    <location>
        <begin position="38"/>
        <end position="67"/>
    </location>
</feature>
<dbReference type="Pfam" id="PF04205">
    <property type="entry name" value="FMN_bind"/>
    <property type="match status" value="1"/>
</dbReference>
<dbReference type="AlphaFoldDB" id="A0A6N8JL96"/>
<evidence type="ECO:0000256" key="2">
    <source>
        <dbReference type="ARBA" id="ARBA00001974"/>
    </source>
</evidence>
<dbReference type="Proteomes" id="UP000463388">
    <property type="component" value="Unassembled WGS sequence"/>
</dbReference>
<evidence type="ECO:0000256" key="7">
    <source>
        <dbReference type="ARBA" id="ARBA00022827"/>
    </source>
</evidence>
<dbReference type="InterPro" id="IPR007329">
    <property type="entry name" value="FMN-bd"/>
</dbReference>
<dbReference type="PANTHER" id="PTHR43400:SF7">
    <property type="entry name" value="FAD-DEPENDENT OXIDOREDUCTASE 2 FAD BINDING DOMAIN-CONTAINING PROTEIN"/>
    <property type="match status" value="1"/>
</dbReference>
<evidence type="ECO:0000313" key="13">
    <source>
        <dbReference type="Proteomes" id="UP000463388"/>
    </source>
</evidence>
<dbReference type="SMART" id="SM00900">
    <property type="entry name" value="FMN_bind"/>
    <property type="match status" value="1"/>
</dbReference>
<keyword evidence="13" id="KW-1185">Reference proteome</keyword>
<accession>A0A6N8JL96</accession>
<name>A0A6N8JL96_9ACTN</name>
<proteinExistence type="inferred from homology"/>
<evidence type="ECO:0000256" key="9">
    <source>
        <dbReference type="ARBA" id="ARBA00049922"/>
    </source>
</evidence>
<dbReference type="SUPFAM" id="SSF51905">
    <property type="entry name" value="FAD/NAD(P)-binding domain"/>
    <property type="match status" value="1"/>
</dbReference>
<dbReference type="InterPro" id="IPR019546">
    <property type="entry name" value="TAT_signal_bac_arc"/>
</dbReference>
<evidence type="ECO:0000256" key="10">
    <source>
        <dbReference type="SAM" id="MobiDB-lite"/>
    </source>
</evidence>
<comment type="cofactor">
    <cofactor evidence="1">
        <name>FMN</name>
        <dbReference type="ChEBI" id="CHEBI:58210"/>
    </cofactor>
</comment>
<dbReference type="GO" id="GO:0033765">
    <property type="term" value="F:steroid dehydrogenase activity, acting on the CH-CH group of donors"/>
    <property type="evidence" value="ECO:0007669"/>
    <property type="project" value="UniProtKB-ARBA"/>
</dbReference>
<gene>
    <name evidence="12" type="ORF">GKZ27_04250</name>
</gene>
<protein>
    <recommendedName>
        <fullName evidence="5">Urocanate reductase</fullName>
        <ecNumber evidence="4">1.3.99.33</ecNumber>
    </recommendedName>
</protein>
<dbReference type="EMBL" id="WSRR01000006">
    <property type="protein sequence ID" value="MVX60671.1"/>
    <property type="molecule type" value="Genomic_DNA"/>
</dbReference>
<dbReference type="Gene3D" id="3.50.50.60">
    <property type="entry name" value="FAD/NAD(P)-binding domain"/>
    <property type="match status" value="1"/>
</dbReference>
<dbReference type="OrthoDB" id="337830at2"/>
<dbReference type="NCBIfam" id="TIGR01409">
    <property type="entry name" value="TAT_signal_seq"/>
    <property type="match status" value="1"/>
</dbReference>